<keyword evidence="4" id="KW-1185">Reference proteome</keyword>
<evidence type="ECO:0000313" key="3">
    <source>
        <dbReference type="EMBL" id="MBU5628305.1"/>
    </source>
</evidence>
<protein>
    <submittedName>
        <fullName evidence="3">Chitinase</fullName>
    </submittedName>
</protein>
<evidence type="ECO:0000256" key="1">
    <source>
        <dbReference type="SAM" id="MobiDB-lite"/>
    </source>
</evidence>
<name>A0ABS6FDD4_9FIRM</name>
<feature type="region of interest" description="Disordered" evidence="1">
    <location>
        <begin position="1"/>
        <end position="22"/>
    </location>
</feature>
<dbReference type="RefSeq" id="WP_216633565.1">
    <property type="nucleotide sequence ID" value="NZ_JAHLQN010000001.1"/>
</dbReference>
<dbReference type="Proteomes" id="UP000787672">
    <property type="component" value="Unassembled WGS sequence"/>
</dbReference>
<dbReference type="EMBL" id="JAHLQN010000001">
    <property type="protein sequence ID" value="MBU5628305.1"/>
    <property type="molecule type" value="Genomic_DNA"/>
</dbReference>
<organism evidence="3 4">
    <name type="scientific">Dysosmobacter acutus</name>
    <dbReference type="NCBI Taxonomy" id="2841504"/>
    <lineage>
        <taxon>Bacteria</taxon>
        <taxon>Bacillati</taxon>
        <taxon>Bacillota</taxon>
        <taxon>Clostridia</taxon>
        <taxon>Eubacteriales</taxon>
        <taxon>Oscillospiraceae</taxon>
        <taxon>Dysosmobacter</taxon>
    </lineage>
</organism>
<dbReference type="Pfam" id="PF02839">
    <property type="entry name" value="CBM_5_12"/>
    <property type="match status" value="1"/>
</dbReference>
<dbReference type="InterPro" id="IPR003610">
    <property type="entry name" value="CBM5/12"/>
</dbReference>
<comment type="caution">
    <text evidence="3">The sequence shown here is derived from an EMBL/GenBank/DDBJ whole genome shotgun (WGS) entry which is preliminary data.</text>
</comment>
<evidence type="ECO:0000313" key="4">
    <source>
        <dbReference type="Proteomes" id="UP000787672"/>
    </source>
</evidence>
<sequence>MSFNSHDCETVSMKEAQEQEKNNPVTQIAAASIAFVVLAEGGQIDDVTATENVEQFAPWAYPIAYKKGNIRRYGSDLYRCNQDHTSQADWTPAAAASLWSKIGDPTEEWPEWSQPVGAHDAYNAGAKVSHNGKHWTSDVASNVWEPGVYGWTEVTA</sequence>
<evidence type="ECO:0000259" key="2">
    <source>
        <dbReference type="Pfam" id="PF02839"/>
    </source>
</evidence>
<dbReference type="CDD" id="cd12214">
    <property type="entry name" value="ChiA1_BD"/>
    <property type="match status" value="1"/>
</dbReference>
<proteinExistence type="predicted"/>
<reference evidence="3 4" key="1">
    <citation type="submission" date="2021-06" db="EMBL/GenBank/DDBJ databases">
        <authorList>
            <person name="Sun Q."/>
            <person name="Li D."/>
        </authorList>
    </citation>
    <scope>NUCLEOTIDE SEQUENCE [LARGE SCALE GENOMIC DNA]</scope>
    <source>
        <strain evidence="3 4">MSJ-2</strain>
    </source>
</reference>
<accession>A0ABS6FDD4</accession>
<feature type="domain" description="Chitin-binding type-3" evidence="2">
    <location>
        <begin position="59"/>
        <end position="99"/>
    </location>
</feature>
<gene>
    <name evidence="3" type="ORF">KQI82_15450</name>
</gene>